<gene>
    <name evidence="2" type="ORF">FHS18_005510</name>
</gene>
<protein>
    <submittedName>
        <fullName evidence="2">Uncharacterized protein</fullName>
    </submittedName>
</protein>
<comment type="caution">
    <text evidence="2">The sequence shown here is derived from an EMBL/GenBank/DDBJ whole genome shotgun (WGS) entry which is preliminary data.</text>
</comment>
<evidence type="ECO:0000313" key="3">
    <source>
        <dbReference type="Proteomes" id="UP000570361"/>
    </source>
</evidence>
<feature type="signal peptide" evidence="1">
    <location>
        <begin position="1"/>
        <end position="22"/>
    </location>
</feature>
<evidence type="ECO:0000256" key="1">
    <source>
        <dbReference type="SAM" id="SignalP"/>
    </source>
</evidence>
<accession>A0A7W5FQK8</accession>
<dbReference type="PROSITE" id="PS51257">
    <property type="entry name" value="PROKAR_LIPOPROTEIN"/>
    <property type="match status" value="1"/>
</dbReference>
<proteinExistence type="predicted"/>
<dbReference type="Proteomes" id="UP000570361">
    <property type="component" value="Unassembled WGS sequence"/>
</dbReference>
<organism evidence="2 3">
    <name type="scientific">Paenibacillus phyllosphaerae</name>
    <dbReference type="NCBI Taxonomy" id="274593"/>
    <lineage>
        <taxon>Bacteria</taxon>
        <taxon>Bacillati</taxon>
        <taxon>Bacillota</taxon>
        <taxon>Bacilli</taxon>
        <taxon>Bacillales</taxon>
        <taxon>Paenibacillaceae</taxon>
        <taxon>Paenibacillus</taxon>
    </lineage>
</organism>
<sequence length="286" mass="32912">MRYIQSLTLVLFLSASCTQAYAEEKSNTCVAAHRKLLKELLVKVEQTLGTPISAHDKRGFSIEEKLDPNECIVVVSGKIHYEENIDTIQVTFKKTNESWIILSINYPERDAAAKKLSMTNLPSLTTEVEATPPKIVPGSAYLPGAPESIVQTNPDRTPKMYLDNIISLKHLSFDKDIPPDLKRVVTKYLTALEEDDFETAESIRYSLIEDRSRWTWDIRNNIVEFTQVSIDQEHSKLKWNDFVEVEEASPIIILRIKHLDRESQTETIRRYLFAEKDKSWKLARID</sequence>
<dbReference type="EMBL" id="JACHXK010000018">
    <property type="protein sequence ID" value="MBB3113398.1"/>
    <property type="molecule type" value="Genomic_DNA"/>
</dbReference>
<name>A0A7W5FQK8_9BACL</name>
<feature type="chain" id="PRO_5030579577" evidence="1">
    <location>
        <begin position="23"/>
        <end position="286"/>
    </location>
</feature>
<dbReference type="RefSeq" id="WP_183603478.1">
    <property type="nucleotide sequence ID" value="NZ_JACHXK010000018.1"/>
</dbReference>
<dbReference type="AlphaFoldDB" id="A0A7W5FQK8"/>
<evidence type="ECO:0000313" key="2">
    <source>
        <dbReference type="EMBL" id="MBB3113398.1"/>
    </source>
</evidence>
<reference evidence="2 3" key="1">
    <citation type="submission" date="2020-08" db="EMBL/GenBank/DDBJ databases">
        <title>Genomic Encyclopedia of Type Strains, Phase III (KMG-III): the genomes of soil and plant-associated and newly described type strains.</title>
        <authorList>
            <person name="Whitman W."/>
        </authorList>
    </citation>
    <scope>NUCLEOTIDE SEQUENCE [LARGE SCALE GENOMIC DNA]</scope>
    <source>
        <strain evidence="2 3">CECT 5862</strain>
    </source>
</reference>
<keyword evidence="3" id="KW-1185">Reference proteome</keyword>
<keyword evidence="1" id="KW-0732">Signal</keyword>